<feature type="transmembrane region" description="Helical" evidence="6">
    <location>
        <begin position="148"/>
        <end position="169"/>
    </location>
</feature>
<dbReference type="PANTHER" id="PTHR30250:SF26">
    <property type="entry name" value="PSMA PROTEIN"/>
    <property type="match status" value="1"/>
</dbReference>
<evidence type="ECO:0000256" key="1">
    <source>
        <dbReference type="ARBA" id="ARBA00004651"/>
    </source>
</evidence>
<dbReference type="InterPro" id="IPR050833">
    <property type="entry name" value="Poly_Biosynth_Transport"/>
</dbReference>
<sequence>MAKLLGKERKFIINLFLTTVLGGIVGLLNYAFNILVAKYTSPVIFGTFSAALGIIYLSQIAGTSVQSLVTKTVAQNKDKDLNTYKWSTLISFSILGVVVAGIFFLLRHPIAEIASLPVEYMIYLAIALIFSFISPVSKGLLLGEEKVITVNFILLGETLLRFLVGIIAINRGGDIPLLILSNTLPTIATTVLIIPLLQYKTVKKKIAGQNWKEFFLMSISFLLLTMPFTLDLILVNEAFRAEYSSLSLLGKIVYFACVITSSVMFARLTNEEKAKRKRRSLLIALALSLAIGVVLSAIFFLFGELVVKFSVGEQYLSIVKYLGIFGLCMTGYSIVYMIANYFISNNTYSYILILFCATVLQIILFTLRNSSIDIVVQNQIILYSLLTLSTILFLVIKFIKDISDEKKEKNNKRKN</sequence>
<keyword evidence="4 6" id="KW-1133">Transmembrane helix</keyword>
<dbReference type="PANTHER" id="PTHR30250">
    <property type="entry name" value="PST FAMILY PREDICTED COLANIC ACID TRANSPORTER"/>
    <property type="match status" value="1"/>
</dbReference>
<proteinExistence type="predicted"/>
<organism evidence="7 8">
    <name type="scientific">Candidatus Dojkabacteria bacterium</name>
    <dbReference type="NCBI Taxonomy" id="2099670"/>
    <lineage>
        <taxon>Bacteria</taxon>
        <taxon>Candidatus Dojkabacteria</taxon>
    </lineage>
</organism>
<name>A0A832RCE9_9BACT</name>
<evidence type="ECO:0000313" key="7">
    <source>
        <dbReference type="EMBL" id="HHX99334.1"/>
    </source>
</evidence>
<feature type="transmembrane region" description="Helical" evidence="6">
    <location>
        <begin position="380"/>
        <end position="399"/>
    </location>
</feature>
<gene>
    <name evidence="7" type="ORF">GX533_01455</name>
</gene>
<evidence type="ECO:0000256" key="4">
    <source>
        <dbReference type="ARBA" id="ARBA00022989"/>
    </source>
</evidence>
<dbReference type="Proteomes" id="UP000576550">
    <property type="component" value="Unassembled WGS sequence"/>
</dbReference>
<evidence type="ECO:0000313" key="8">
    <source>
        <dbReference type="Proteomes" id="UP000576550"/>
    </source>
</evidence>
<evidence type="ECO:0008006" key="9">
    <source>
        <dbReference type="Google" id="ProtNLM"/>
    </source>
</evidence>
<reference evidence="7 8" key="1">
    <citation type="journal article" date="2020" name="Biotechnol. Biofuels">
        <title>New insights from the biogas microbiome by comprehensive genome-resolved metagenomics of nearly 1600 species originating from multiple anaerobic digesters.</title>
        <authorList>
            <person name="Campanaro S."/>
            <person name="Treu L."/>
            <person name="Rodriguez-R L.M."/>
            <person name="Kovalovszki A."/>
            <person name="Ziels R.M."/>
            <person name="Maus I."/>
            <person name="Zhu X."/>
            <person name="Kougias P.G."/>
            <person name="Basile A."/>
            <person name="Luo G."/>
            <person name="Schluter A."/>
            <person name="Konstantinidis K.T."/>
            <person name="Angelidaki I."/>
        </authorList>
    </citation>
    <scope>NUCLEOTIDE SEQUENCE [LARGE SCALE GENOMIC DNA]</scope>
    <source>
        <strain evidence="7">AS05jafATM_89</strain>
    </source>
</reference>
<evidence type="ECO:0000256" key="2">
    <source>
        <dbReference type="ARBA" id="ARBA00022475"/>
    </source>
</evidence>
<accession>A0A832RCE9</accession>
<evidence type="ECO:0000256" key="6">
    <source>
        <dbReference type="SAM" id="Phobius"/>
    </source>
</evidence>
<keyword evidence="2" id="KW-1003">Cell membrane</keyword>
<comment type="subcellular location">
    <subcellularLocation>
        <location evidence="1">Cell membrane</location>
        <topology evidence="1">Multi-pass membrane protein</topology>
    </subcellularLocation>
</comment>
<feature type="transmembrane region" description="Helical" evidence="6">
    <location>
        <begin position="214"/>
        <end position="236"/>
    </location>
</feature>
<keyword evidence="5 6" id="KW-0472">Membrane</keyword>
<feature type="transmembrane region" description="Helical" evidence="6">
    <location>
        <begin position="175"/>
        <end position="194"/>
    </location>
</feature>
<feature type="transmembrane region" description="Helical" evidence="6">
    <location>
        <begin position="322"/>
        <end position="343"/>
    </location>
</feature>
<feature type="transmembrane region" description="Helical" evidence="6">
    <location>
        <begin position="281"/>
        <end position="302"/>
    </location>
</feature>
<comment type="caution">
    <text evidence="7">The sequence shown here is derived from an EMBL/GenBank/DDBJ whole genome shotgun (WGS) entry which is preliminary data.</text>
</comment>
<feature type="transmembrane region" description="Helical" evidence="6">
    <location>
        <begin position="12"/>
        <end position="32"/>
    </location>
</feature>
<feature type="transmembrane region" description="Helical" evidence="6">
    <location>
        <begin position="350"/>
        <end position="368"/>
    </location>
</feature>
<evidence type="ECO:0000256" key="5">
    <source>
        <dbReference type="ARBA" id="ARBA00023136"/>
    </source>
</evidence>
<dbReference type="EMBL" id="DUTP01000003">
    <property type="protein sequence ID" value="HHX99334.1"/>
    <property type="molecule type" value="Genomic_DNA"/>
</dbReference>
<feature type="transmembrane region" description="Helical" evidence="6">
    <location>
        <begin position="248"/>
        <end position="269"/>
    </location>
</feature>
<dbReference type="GO" id="GO:0005886">
    <property type="term" value="C:plasma membrane"/>
    <property type="evidence" value="ECO:0007669"/>
    <property type="project" value="UniProtKB-SubCell"/>
</dbReference>
<evidence type="ECO:0000256" key="3">
    <source>
        <dbReference type="ARBA" id="ARBA00022692"/>
    </source>
</evidence>
<feature type="transmembrane region" description="Helical" evidence="6">
    <location>
        <begin position="86"/>
        <end position="106"/>
    </location>
</feature>
<protein>
    <recommendedName>
        <fullName evidence="9">Polysaccharide biosynthesis protein</fullName>
    </recommendedName>
</protein>
<feature type="transmembrane region" description="Helical" evidence="6">
    <location>
        <begin position="118"/>
        <end position="136"/>
    </location>
</feature>
<keyword evidence="3 6" id="KW-0812">Transmembrane</keyword>
<feature type="transmembrane region" description="Helical" evidence="6">
    <location>
        <begin position="44"/>
        <end position="65"/>
    </location>
</feature>
<dbReference type="AlphaFoldDB" id="A0A832RCE9"/>